<keyword evidence="1" id="KW-0433">Leucine-rich repeat</keyword>
<evidence type="ECO:0000256" key="2">
    <source>
        <dbReference type="ARBA" id="ARBA00022737"/>
    </source>
</evidence>
<reference evidence="4" key="1">
    <citation type="submission" date="2023-08" db="EMBL/GenBank/DDBJ databases">
        <title>A de novo genome assembly of Solanum verrucosum Schlechtendal, a Mexican diploid species geographically isolated from the other diploid A-genome species in potato relatives.</title>
        <authorList>
            <person name="Hosaka K."/>
        </authorList>
    </citation>
    <scope>NUCLEOTIDE SEQUENCE</scope>
    <source>
        <tissue evidence="4">Young leaves</tissue>
    </source>
</reference>
<evidence type="ECO:0000313" key="4">
    <source>
        <dbReference type="EMBL" id="WMV32313.1"/>
    </source>
</evidence>
<proteinExistence type="predicted"/>
<gene>
    <name evidence="4" type="ORF">MTR67_025698</name>
</gene>
<dbReference type="InterPro" id="IPR045344">
    <property type="entry name" value="C-JID"/>
</dbReference>
<sequence>MGLENEEGTSRENLGTRSATRTCSSGFVVFISINNTIEMHDLIQEMGKYVVKMHKDSGEPSRIWNIEDFKEVIDNNTIRGNHNCNSLFQKISSVSNSWSLRALMSWGINIPGITQKLSLSNHSECDPEISFFLIPLSDLWDTSKANGRTPNDYGLFTFCFCGEMKHYGLRLLYKVDPELDANCK</sequence>
<keyword evidence="5" id="KW-1185">Reference proteome</keyword>
<protein>
    <recommendedName>
        <fullName evidence="3">C-JID domain-containing protein</fullName>
    </recommendedName>
</protein>
<organism evidence="4 5">
    <name type="scientific">Solanum verrucosum</name>
    <dbReference type="NCBI Taxonomy" id="315347"/>
    <lineage>
        <taxon>Eukaryota</taxon>
        <taxon>Viridiplantae</taxon>
        <taxon>Streptophyta</taxon>
        <taxon>Embryophyta</taxon>
        <taxon>Tracheophyta</taxon>
        <taxon>Spermatophyta</taxon>
        <taxon>Magnoliopsida</taxon>
        <taxon>eudicotyledons</taxon>
        <taxon>Gunneridae</taxon>
        <taxon>Pentapetalae</taxon>
        <taxon>asterids</taxon>
        <taxon>lamiids</taxon>
        <taxon>Solanales</taxon>
        <taxon>Solanaceae</taxon>
        <taxon>Solanoideae</taxon>
        <taxon>Solaneae</taxon>
        <taxon>Solanum</taxon>
    </lineage>
</organism>
<dbReference type="Pfam" id="PF20160">
    <property type="entry name" value="C-JID"/>
    <property type="match status" value="1"/>
</dbReference>
<dbReference type="EMBL" id="CP133617">
    <property type="protein sequence ID" value="WMV32313.1"/>
    <property type="molecule type" value="Genomic_DNA"/>
</dbReference>
<accession>A0AAF0R1B1</accession>
<evidence type="ECO:0000256" key="1">
    <source>
        <dbReference type="ARBA" id="ARBA00022614"/>
    </source>
</evidence>
<feature type="domain" description="C-JID" evidence="3">
    <location>
        <begin position="107"/>
        <end position="178"/>
    </location>
</feature>
<evidence type="ECO:0000313" key="5">
    <source>
        <dbReference type="Proteomes" id="UP001234989"/>
    </source>
</evidence>
<keyword evidence="2" id="KW-0677">Repeat</keyword>
<dbReference type="AlphaFoldDB" id="A0AAF0R1B1"/>
<evidence type="ECO:0000259" key="3">
    <source>
        <dbReference type="Pfam" id="PF20160"/>
    </source>
</evidence>
<name>A0AAF0R1B1_SOLVR</name>
<dbReference type="Proteomes" id="UP001234989">
    <property type="component" value="Chromosome 6"/>
</dbReference>